<dbReference type="Proteomes" id="UP000566663">
    <property type="component" value="Unassembled WGS sequence"/>
</dbReference>
<reference evidence="1 2" key="1">
    <citation type="submission" date="2020-08" db="EMBL/GenBank/DDBJ databases">
        <title>Genomic Encyclopedia of Type Strains, Phase IV (KMG-IV): sequencing the most valuable type-strain genomes for metagenomic binning, comparative biology and taxonomic classification.</title>
        <authorList>
            <person name="Goeker M."/>
        </authorList>
    </citation>
    <scope>NUCLEOTIDE SEQUENCE [LARGE SCALE GENOMIC DNA]</scope>
    <source>
        <strain evidence="1 2">DSM 25335</strain>
    </source>
</reference>
<accession>A0A7W8HWK9</accession>
<keyword evidence="2" id="KW-1185">Reference proteome</keyword>
<name>A0A7W8HWK9_9CAUL</name>
<sequence>MGRIGILVVGLALAIPVGWAEASIPPSYRVLVVSADKEAEAQSDALVQYMSALEAFARVAPAVREHEVRACLEDDDFGGCVRGLVPAPEHWQDPRHIVIRAEGAGSGRLSWTCVGSGAYRAPTAAQQVELDARTAIFGEGDDQTGALRAAMDCVRSAALESSRP</sequence>
<evidence type="ECO:0000313" key="1">
    <source>
        <dbReference type="EMBL" id="MBB5291125.1"/>
    </source>
</evidence>
<proteinExistence type="predicted"/>
<dbReference type="RefSeq" id="WP_183252207.1">
    <property type="nucleotide sequence ID" value="NZ_BAAAFF010000004.1"/>
</dbReference>
<gene>
    <name evidence="1" type="ORF">HNQ67_000621</name>
</gene>
<comment type="caution">
    <text evidence="1">The sequence shown here is derived from an EMBL/GenBank/DDBJ whole genome shotgun (WGS) entry which is preliminary data.</text>
</comment>
<organism evidence="1 2">
    <name type="scientific">Brevundimonas basaltis</name>
    <dbReference type="NCBI Taxonomy" id="472166"/>
    <lineage>
        <taxon>Bacteria</taxon>
        <taxon>Pseudomonadati</taxon>
        <taxon>Pseudomonadota</taxon>
        <taxon>Alphaproteobacteria</taxon>
        <taxon>Caulobacterales</taxon>
        <taxon>Caulobacteraceae</taxon>
        <taxon>Brevundimonas</taxon>
    </lineage>
</organism>
<protein>
    <submittedName>
        <fullName evidence="1">Uncharacterized protein</fullName>
    </submittedName>
</protein>
<dbReference type="AlphaFoldDB" id="A0A7W8HWK9"/>
<evidence type="ECO:0000313" key="2">
    <source>
        <dbReference type="Proteomes" id="UP000566663"/>
    </source>
</evidence>
<dbReference type="EMBL" id="JACHFZ010000001">
    <property type="protein sequence ID" value="MBB5291125.1"/>
    <property type="molecule type" value="Genomic_DNA"/>
</dbReference>